<proteinExistence type="inferred from homology"/>
<feature type="binding site" evidence="7 11">
    <location>
        <position position="249"/>
    </location>
    <ligand>
        <name>[4Fe-4S] cluster</name>
        <dbReference type="ChEBI" id="CHEBI:49883"/>
    </ligand>
</feature>
<name>A0A0X8H0M2_9FIRM</name>
<reference evidence="13 14" key="1">
    <citation type="submission" date="2015-10" db="EMBL/GenBank/DDBJ databases">
        <title>Erysipelothrix larvae sp. LV19 isolated from the larval gut of the rhinoceros beetle, Trypoxylus dichotomus.</title>
        <authorList>
            <person name="Lim S."/>
            <person name="Kim B.-C."/>
        </authorList>
    </citation>
    <scope>NUCLEOTIDE SEQUENCE [LARGE SCALE GENOMIC DNA]</scope>
    <source>
        <strain evidence="13 14">LV19</strain>
    </source>
</reference>
<feature type="binding site" evidence="7 10">
    <location>
        <position position="359"/>
    </location>
    <ligand>
        <name>Mg(2+)</name>
        <dbReference type="ChEBI" id="CHEBI:18420"/>
    </ligand>
</feature>
<dbReference type="InterPro" id="IPR000836">
    <property type="entry name" value="PRTase_dom"/>
</dbReference>
<keyword evidence="5 7" id="KW-0658">Purine biosynthesis</keyword>
<dbReference type="Proteomes" id="UP000063781">
    <property type="component" value="Chromosome"/>
</dbReference>
<dbReference type="InterPro" id="IPR029057">
    <property type="entry name" value="PRTase-like"/>
</dbReference>
<evidence type="ECO:0000313" key="14">
    <source>
        <dbReference type="Proteomes" id="UP000063781"/>
    </source>
</evidence>
<dbReference type="Pfam" id="PF13537">
    <property type="entry name" value="GATase_7"/>
    <property type="match status" value="1"/>
</dbReference>
<evidence type="ECO:0000256" key="9">
    <source>
        <dbReference type="PIRSR" id="PIRSR000485-1"/>
    </source>
</evidence>
<feature type="binding site" evidence="7 11">
    <location>
        <position position="447"/>
    </location>
    <ligand>
        <name>[4Fe-4S] cluster</name>
        <dbReference type="ChEBI" id="CHEBI:49883"/>
    </ligand>
</feature>
<dbReference type="GO" id="GO:0006189">
    <property type="term" value="P:'de novo' IMP biosynthetic process"/>
    <property type="evidence" value="ECO:0007669"/>
    <property type="project" value="UniProtKB-UniRule"/>
</dbReference>
<evidence type="ECO:0000313" key="13">
    <source>
        <dbReference type="EMBL" id="AMC93877.1"/>
    </source>
</evidence>
<comment type="pathway">
    <text evidence="1 7 8">Purine metabolism; IMP biosynthesis via de novo pathway; N(1)-(5-phospho-D-ribosyl)glycinamide from 5-phospho-alpha-D-ribose 1-diphosphate: step 1/2.</text>
</comment>
<dbReference type="AlphaFoldDB" id="A0A0X8H0M2"/>
<feature type="binding site" evidence="7 10">
    <location>
        <position position="358"/>
    </location>
    <ligand>
        <name>Mg(2+)</name>
        <dbReference type="ChEBI" id="CHEBI:18420"/>
    </ligand>
</feature>
<feature type="binding site" evidence="7 10">
    <location>
        <position position="296"/>
    </location>
    <ligand>
        <name>Mg(2+)</name>
        <dbReference type="ChEBI" id="CHEBI:18420"/>
    </ligand>
</feature>
<dbReference type="GO" id="GO:0051539">
    <property type="term" value="F:4 iron, 4 sulfur cluster binding"/>
    <property type="evidence" value="ECO:0007669"/>
    <property type="project" value="UniProtKB-KW"/>
</dbReference>
<dbReference type="InterPro" id="IPR029055">
    <property type="entry name" value="Ntn_hydrolases_N"/>
</dbReference>
<organism evidence="13 14">
    <name type="scientific">Erysipelothrix larvae</name>
    <dbReference type="NCBI Taxonomy" id="1514105"/>
    <lineage>
        <taxon>Bacteria</taxon>
        <taxon>Bacillati</taxon>
        <taxon>Bacillota</taxon>
        <taxon>Erysipelotrichia</taxon>
        <taxon>Erysipelotrichales</taxon>
        <taxon>Erysipelotrichaceae</taxon>
        <taxon>Erysipelothrix</taxon>
    </lineage>
</organism>
<dbReference type="EMBL" id="CP013213">
    <property type="protein sequence ID" value="AMC93877.1"/>
    <property type="molecule type" value="Genomic_DNA"/>
</dbReference>
<evidence type="ECO:0000256" key="5">
    <source>
        <dbReference type="ARBA" id="ARBA00022755"/>
    </source>
</evidence>
<dbReference type="KEGG" id="erl:AOC36_07735"/>
<feature type="binding site" evidence="7 11">
    <location>
        <position position="395"/>
    </location>
    <ligand>
        <name>[4Fe-4S] cluster</name>
        <dbReference type="ChEBI" id="CHEBI:49883"/>
    </ligand>
</feature>
<keyword evidence="3 7" id="KW-0328">Glycosyltransferase</keyword>
<dbReference type="UniPathway" id="UPA00074">
    <property type="reaction ID" value="UER00124"/>
</dbReference>
<keyword evidence="6 7" id="KW-0315">Glutamine amidotransferase</keyword>
<feature type="active site" description="Nucleophile" evidence="7 9">
    <location>
        <position position="15"/>
    </location>
</feature>
<evidence type="ECO:0000256" key="10">
    <source>
        <dbReference type="PIRSR" id="PIRSR000485-2"/>
    </source>
</evidence>
<comment type="cofactor">
    <cofactor evidence="7 10">
        <name>Mg(2+)</name>
        <dbReference type="ChEBI" id="CHEBI:18420"/>
    </cofactor>
    <text evidence="7 10">Binds 1 Mg(2+) ion per subunit.</text>
</comment>
<feature type="domain" description="Glutamine amidotransferase type-2" evidence="12">
    <location>
        <begin position="15"/>
        <end position="233"/>
    </location>
</feature>
<dbReference type="PROSITE" id="PS51278">
    <property type="entry name" value="GATASE_TYPE_2"/>
    <property type="match status" value="1"/>
</dbReference>
<evidence type="ECO:0000256" key="6">
    <source>
        <dbReference type="ARBA" id="ARBA00022962"/>
    </source>
</evidence>
<dbReference type="SUPFAM" id="SSF53271">
    <property type="entry name" value="PRTase-like"/>
    <property type="match status" value="1"/>
</dbReference>
<comment type="function">
    <text evidence="7">Catalyzes the formation of phosphoribosylamine from phosphoribosylpyrophosphate (PRPP) and glutamine.</text>
</comment>
<dbReference type="GO" id="GO:0009113">
    <property type="term" value="P:purine nucleobase biosynthetic process"/>
    <property type="evidence" value="ECO:0007669"/>
    <property type="project" value="UniProtKB-UniRule"/>
</dbReference>
<dbReference type="STRING" id="1514105.AOC36_07735"/>
<dbReference type="Gene3D" id="3.60.20.10">
    <property type="entry name" value="Glutamine Phosphoribosylpyrophosphate, subunit 1, domain 1"/>
    <property type="match status" value="1"/>
</dbReference>
<dbReference type="PANTHER" id="PTHR11907">
    <property type="entry name" value="AMIDOPHOSPHORIBOSYLTRANSFERASE"/>
    <property type="match status" value="1"/>
</dbReference>
<protein>
    <recommendedName>
        <fullName evidence="7">Amidophosphoribosyltransferase</fullName>
        <shortName evidence="7">ATase</shortName>
        <ecNumber evidence="7">2.4.2.14</ecNumber>
    </recommendedName>
    <alternativeName>
        <fullName evidence="7">Glutamine phosphoribosylpyrophosphate amidotransferase</fullName>
        <shortName evidence="7">GPATase</shortName>
    </alternativeName>
</protein>
<dbReference type="InterPro" id="IPR035584">
    <property type="entry name" value="PurF_N"/>
</dbReference>
<keyword evidence="14" id="KW-1185">Reference proteome</keyword>
<keyword evidence="7 10" id="KW-0479">Metal-binding</keyword>
<evidence type="ECO:0000256" key="7">
    <source>
        <dbReference type="HAMAP-Rule" id="MF_01931"/>
    </source>
</evidence>
<evidence type="ECO:0000259" key="12">
    <source>
        <dbReference type="PROSITE" id="PS51278"/>
    </source>
</evidence>
<dbReference type="NCBIfam" id="TIGR01134">
    <property type="entry name" value="purF"/>
    <property type="match status" value="1"/>
</dbReference>
<dbReference type="PIRSF" id="PIRSF000485">
    <property type="entry name" value="Amd_phspho_trans"/>
    <property type="match status" value="1"/>
</dbReference>
<evidence type="ECO:0000256" key="3">
    <source>
        <dbReference type="ARBA" id="ARBA00022676"/>
    </source>
</evidence>
<dbReference type="OrthoDB" id="9801213at2"/>
<comment type="similarity">
    <text evidence="2 7 8">In the C-terminal section; belongs to the purine/pyrimidine phosphoribosyltransferase family.</text>
</comment>
<sequence length="469" mass="51764">MVNTQFDDRSLHEECGVFGIYNVQEAAQLSFYGLHSMQHRGQEGTGIVTSDSENLYGHKNEGQVRYVFNDANLSKLKGDKAIGHVRYATQGGSGLMNVQPFLFKHSTGDFGLCHNGNIVNSSQLREFLESKGSIFQSTSDTEIFAHLIKQGRQTNFLDAIKESLLYLEGAFAFLLLTKDTLYAMRDKNGLRPLSIGQLDNGYVVSSETCALDMIGATFTRDILPGEVVMINQEGIHSSFYAKDVQHRMCAMEYIYFSRPDSDITGLNVHTARKQCGRMLAQEAPVEADIVVGVPDSSLSAAYGYAEESGIPYEMGMIKNRYSGRTFIEPTQAMREKGVKMKLSPVRSVVSGKRVILIDDSIVRGTTSANLVAMLKQMGALEVHMRIASPPIIAPCFYGVDTSTYDELISANMGLDELCEKIGADSLYFLSEAGLQKALNNKGLCMACFNKNYPTELYSKLEEANKDGKC</sequence>
<dbReference type="GO" id="GO:0000287">
    <property type="term" value="F:magnesium ion binding"/>
    <property type="evidence" value="ECO:0007669"/>
    <property type="project" value="UniProtKB-UniRule"/>
</dbReference>
<evidence type="ECO:0000256" key="2">
    <source>
        <dbReference type="ARBA" id="ARBA00010138"/>
    </source>
</evidence>
<dbReference type="EC" id="2.4.2.14" evidence="7"/>
<keyword evidence="7" id="KW-0004">4Fe-4S</keyword>
<dbReference type="GO" id="GO:0004044">
    <property type="term" value="F:amidophosphoribosyltransferase activity"/>
    <property type="evidence" value="ECO:0007669"/>
    <property type="project" value="UniProtKB-UniRule"/>
</dbReference>
<dbReference type="SUPFAM" id="SSF56235">
    <property type="entry name" value="N-terminal nucleophile aminohydrolases (Ntn hydrolases)"/>
    <property type="match status" value="1"/>
</dbReference>
<evidence type="ECO:0000256" key="4">
    <source>
        <dbReference type="ARBA" id="ARBA00022679"/>
    </source>
</evidence>
<dbReference type="CDD" id="cd06223">
    <property type="entry name" value="PRTases_typeI"/>
    <property type="match status" value="1"/>
</dbReference>
<evidence type="ECO:0000256" key="1">
    <source>
        <dbReference type="ARBA" id="ARBA00005209"/>
    </source>
</evidence>
<dbReference type="Pfam" id="PF00156">
    <property type="entry name" value="Pribosyltran"/>
    <property type="match status" value="1"/>
</dbReference>
<dbReference type="RefSeq" id="WP_067633082.1">
    <property type="nucleotide sequence ID" value="NZ_CP013213.1"/>
</dbReference>
<accession>A0A0X8H0M2</accession>
<dbReference type="InterPro" id="IPR005854">
    <property type="entry name" value="PurF"/>
</dbReference>
<dbReference type="InterPro" id="IPR017932">
    <property type="entry name" value="GATase_2_dom"/>
</dbReference>
<evidence type="ECO:0000256" key="11">
    <source>
        <dbReference type="PIRSR" id="PIRSR000485-3"/>
    </source>
</evidence>
<gene>
    <name evidence="7" type="primary">purF</name>
    <name evidence="13" type="ORF">AOC36_07735</name>
</gene>
<keyword evidence="7 11" id="KW-0411">Iron-sulfur</keyword>
<keyword evidence="7 10" id="KW-0460">Magnesium</keyword>
<dbReference type="HAMAP" id="MF_01931">
    <property type="entry name" value="PurF"/>
    <property type="match status" value="1"/>
</dbReference>
<evidence type="ECO:0000256" key="8">
    <source>
        <dbReference type="PIRNR" id="PIRNR000485"/>
    </source>
</evidence>
<feature type="binding site" evidence="7 11">
    <location>
        <position position="444"/>
    </location>
    <ligand>
        <name>[4Fe-4S] cluster</name>
        <dbReference type="ChEBI" id="CHEBI:49883"/>
    </ligand>
</feature>
<comment type="catalytic activity">
    <reaction evidence="7 8">
        <text>5-phospho-beta-D-ribosylamine + L-glutamate + diphosphate = 5-phospho-alpha-D-ribose 1-diphosphate + L-glutamine + H2O</text>
        <dbReference type="Rhea" id="RHEA:14905"/>
        <dbReference type="ChEBI" id="CHEBI:15377"/>
        <dbReference type="ChEBI" id="CHEBI:29985"/>
        <dbReference type="ChEBI" id="CHEBI:33019"/>
        <dbReference type="ChEBI" id="CHEBI:58017"/>
        <dbReference type="ChEBI" id="CHEBI:58359"/>
        <dbReference type="ChEBI" id="CHEBI:58681"/>
        <dbReference type="EC" id="2.4.2.14"/>
    </reaction>
</comment>
<dbReference type="CDD" id="cd00715">
    <property type="entry name" value="GPATase_N"/>
    <property type="match status" value="1"/>
</dbReference>
<keyword evidence="4 7" id="KW-0808">Transferase</keyword>
<dbReference type="Gene3D" id="3.40.50.2020">
    <property type="match status" value="1"/>
</dbReference>
<keyword evidence="7 11" id="KW-0408">Iron</keyword>
<comment type="cofactor">
    <cofactor evidence="7 11">
        <name>[4Fe-4S] cluster</name>
        <dbReference type="ChEBI" id="CHEBI:49883"/>
    </cofactor>
    <text evidence="7 11">Binds 1 [4Fe-4S] cluster per subunit.</text>
</comment>